<dbReference type="EMBL" id="CADIKL010000037">
    <property type="protein sequence ID" value="CAB3802335.1"/>
    <property type="molecule type" value="Genomic_DNA"/>
</dbReference>
<dbReference type="AlphaFoldDB" id="A0A6J5GNM1"/>
<proteinExistence type="predicted"/>
<protein>
    <recommendedName>
        <fullName evidence="3">AraC-type arabinose-binding/dimerisation domain-containing protein</fullName>
    </recommendedName>
</protein>
<evidence type="ECO:0000313" key="1">
    <source>
        <dbReference type="EMBL" id="CAB3802335.1"/>
    </source>
</evidence>
<dbReference type="SUPFAM" id="SSF51182">
    <property type="entry name" value="RmlC-like cupins"/>
    <property type="match status" value="1"/>
</dbReference>
<dbReference type="InterPro" id="IPR011051">
    <property type="entry name" value="RmlC_Cupin_sf"/>
</dbReference>
<dbReference type="InterPro" id="IPR014710">
    <property type="entry name" value="RmlC-like_jellyroll"/>
</dbReference>
<organism evidence="1 2">
    <name type="scientific">Paraburkholderia caffeinitolerans</name>
    <dbReference type="NCBI Taxonomy" id="1723730"/>
    <lineage>
        <taxon>Bacteria</taxon>
        <taxon>Pseudomonadati</taxon>
        <taxon>Pseudomonadota</taxon>
        <taxon>Betaproteobacteria</taxon>
        <taxon>Burkholderiales</taxon>
        <taxon>Burkholderiaceae</taxon>
        <taxon>Paraburkholderia</taxon>
    </lineage>
</organism>
<evidence type="ECO:0008006" key="3">
    <source>
        <dbReference type="Google" id="ProtNLM"/>
    </source>
</evidence>
<dbReference type="Gene3D" id="2.60.120.10">
    <property type="entry name" value="Jelly Rolls"/>
    <property type="match status" value="1"/>
</dbReference>
<dbReference type="Proteomes" id="UP000494119">
    <property type="component" value="Unassembled WGS sequence"/>
</dbReference>
<sequence length="65" mass="7207">MPWAFPAPSPATPPRGHPIEPHSHTWAQVLYAVSGIMWVEAGREALVAPPQRAVWCRRARLTPSL</sequence>
<gene>
    <name evidence="1" type="ORF">LMG28688_05545</name>
</gene>
<reference evidence="1 2" key="1">
    <citation type="submission" date="2020-04" db="EMBL/GenBank/DDBJ databases">
        <authorList>
            <person name="De Canck E."/>
        </authorList>
    </citation>
    <scope>NUCLEOTIDE SEQUENCE [LARGE SCALE GENOMIC DNA]</scope>
    <source>
        <strain evidence="1 2">LMG 28688</strain>
    </source>
</reference>
<name>A0A6J5GNM1_9BURK</name>
<keyword evidence="2" id="KW-1185">Reference proteome</keyword>
<accession>A0A6J5GNM1</accession>
<evidence type="ECO:0000313" key="2">
    <source>
        <dbReference type="Proteomes" id="UP000494119"/>
    </source>
</evidence>